<evidence type="ECO:0000256" key="7">
    <source>
        <dbReference type="SAM" id="Phobius"/>
    </source>
</evidence>
<feature type="region of interest" description="Disordered" evidence="6">
    <location>
        <begin position="1"/>
        <end position="39"/>
    </location>
</feature>
<feature type="transmembrane region" description="Helical" evidence="7">
    <location>
        <begin position="260"/>
        <end position="279"/>
    </location>
</feature>
<dbReference type="Proteomes" id="UP001235939">
    <property type="component" value="Chromosome 05"/>
</dbReference>
<accession>A0ABY6KI52</accession>
<evidence type="ECO:0000313" key="8">
    <source>
        <dbReference type="EMBL" id="UYV67438.1"/>
    </source>
</evidence>
<reference evidence="8 9" key="1">
    <citation type="submission" date="2022-01" db="EMBL/GenBank/DDBJ databases">
        <title>A chromosomal length assembly of Cordylochernes scorpioides.</title>
        <authorList>
            <person name="Zeh D."/>
            <person name="Zeh J."/>
        </authorList>
    </citation>
    <scope>NUCLEOTIDE SEQUENCE [LARGE SCALE GENOMIC DNA]</scope>
    <source>
        <strain evidence="8">IN4F17</strain>
        <tissue evidence="8">Whole Body</tissue>
    </source>
</reference>
<evidence type="ECO:0000256" key="6">
    <source>
        <dbReference type="SAM" id="MobiDB-lite"/>
    </source>
</evidence>
<evidence type="ECO:0000256" key="5">
    <source>
        <dbReference type="ARBA" id="ARBA00023136"/>
    </source>
</evidence>
<proteinExistence type="inferred from homology"/>
<dbReference type="PANTHER" id="PTHR20855">
    <property type="entry name" value="ADIPOR/PROGESTIN RECEPTOR-RELATED"/>
    <property type="match status" value="1"/>
</dbReference>
<evidence type="ECO:0000256" key="1">
    <source>
        <dbReference type="ARBA" id="ARBA00004141"/>
    </source>
</evidence>
<dbReference type="InterPro" id="IPR004254">
    <property type="entry name" value="AdipoR/HlyIII-related"/>
</dbReference>
<evidence type="ECO:0000256" key="3">
    <source>
        <dbReference type="ARBA" id="ARBA00022692"/>
    </source>
</evidence>
<keyword evidence="9" id="KW-1185">Reference proteome</keyword>
<feature type="transmembrane region" description="Helical" evidence="7">
    <location>
        <begin position="227"/>
        <end position="248"/>
    </location>
</feature>
<keyword evidence="3 7" id="KW-0812">Transmembrane</keyword>
<evidence type="ECO:0000256" key="4">
    <source>
        <dbReference type="ARBA" id="ARBA00022989"/>
    </source>
</evidence>
<gene>
    <name evidence="8" type="ORF">LAZ67_5000605</name>
</gene>
<evidence type="ECO:0000313" key="9">
    <source>
        <dbReference type="Proteomes" id="UP001235939"/>
    </source>
</evidence>
<comment type="subcellular location">
    <subcellularLocation>
        <location evidence="1">Membrane</location>
        <topology evidence="1">Multi-pass membrane protein</topology>
    </subcellularLocation>
</comment>
<dbReference type="SUPFAM" id="SSF103473">
    <property type="entry name" value="MFS general substrate transporter"/>
    <property type="match status" value="1"/>
</dbReference>
<dbReference type="InterPro" id="IPR036259">
    <property type="entry name" value="MFS_trans_sf"/>
</dbReference>
<dbReference type="EMBL" id="CP092867">
    <property type="protein sequence ID" value="UYV67438.1"/>
    <property type="molecule type" value="Genomic_DNA"/>
</dbReference>
<keyword evidence="4 7" id="KW-1133">Transmembrane helix</keyword>
<feature type="transmembrane region" description="Helical" evidence="7">
    <location>
        <begin position="131"/>
        <end position="151"/>
    </location>
</feature>
<feature type="transmembrane region" description="Helical" evidence="7">
    <location>
        <begin position="299"/>
        <end position="315"/>
    </location>
</feature>
<comment type="similarity">
    <text evidence="2">Belongs to the ADIPOR family.</text>
</comment>
<protein>
    <submittedName>
        <fullName evidence="8">ADIPOR2</fullName>
    </submittedName>
</protein>
<dbReference type="Pfam" id="PF03006">
    <property type="entry name" value="HlyIII"/>
    <property type="match status" value="1"/>
</dbReference>
<feature type="transmembrane region" description="Helical" evidence="7">
    <location>
        <begin position="196"/>
        <end position="215"/>
    </location>
</feature>
<name>A0ABY6KI52_9ARAC</name>
<sequence>MAYEPRACPDDPADLSDGFLDDDQSSLSDPHFAPPTTPEEDMLLEETNVSEELNADLMDLNLRSRTTEQLVRRVIQEAEQAEQLVRKVWEEAWKHSSQSHHWCVAGCLFFIGAAVYFLAQPYTAIQWQEKIVFSAFFAGAIVCLGMSFTFHTVHCHSEKVGRLFSKLDYCGIALLIIGSFVPWLYYGFYCNSRMKILYLSLVIFLGLSAIIVSLWDRFGEPRFRTLRAGVFTVFGLSGVVPALHYLIAQGWTKALSQASFGWLCLMGFLYILGAAFYTVRIPERLFPGKCDIWPQSHQIFHVLVIAAALVHYHAITEMAIYRLSIGDCSEDRWLLASY</sequence>
<dbReference type="PANTHER" id="PTHR20855:SF52">
    <property type="entry name" value="ADIPONECTIN RECEPTOR PROTEIN"/>
    <property type="match status" value="1"/>
</dbReference>
<keyword evidence="5 7" id="KW-0472">Membrane</keyword>
<feature type="transmembrane region" description="Helical" evidence="7">
    <location>
        <begin position="99"/>
        <end position="119"/>
    </location>
</feature>
<feature type="transmembrane region" description="Helical" evidence="7">
    <location>
        <begin position="171"/>
        <end position="189"/>
    </location>
</feature>
<evidence type="ECO:0000256" key="2">
    <source>
        <dbReference type="ARBA" id="ARBA00007018"/>
    </source>
</evidence>
<organism evidence="8 9">
    <name type="scientific">Cordylochernes scorpioides</name>
    <dbReference type="NCBI Taxonomy" id="51811"/>
    <lineage>
        <taxon>Eukaryota</taxon>
        <taxon>Metazoa</taxon>
        <taxon>Ecdysozoa</taxon>
        <taxon>Arthropoda</taxon>
        <taxon>Chelicerata</taxon>
        <taxon>Arachnida</taxon>
        <taxon>Pseudoscorpiones</taxon>
        <taxon>Cheliferoidea</taxon>
        <taxon>Chernetidae</taxon>
        <taxon>Cordylochernes</taxon>
    </lineage>
</organism>
<feature type="compositionally biased region" description="Acidic residues" evidence="6">
    <location>
        <begin position="11"/>
        <end position="24"/>
    </location>
</feature>